<proteinExistence type="predicted"/>
<keyword evidence="3" id="KW-1185">Reference proteome</keyword>
<protein>
    <submittedName>
        <fullName evidence="2">Uncharacterized protein</fullName>
    </submittedName>
</protein>
<evidence type="ECO:0000313" key="3">
    <source>
        <dbReference type="Proteomes" id="UP000499080"/>
    </source>
</evidence>
<comment type="caution">
    <text evidence="2">The sequence shown here is derived from an EMBL/GenBank/DDBJ whole genome shotgun (WGS) entry which is preliminary data.</text>
</comment>
<organism evidence="2 3">
    <name type="scientific">Araneus ventricosus</name>
    <name type="common">Orbweaver spider</name>
    <name type="synonym">Epeira ventricosa</name>
    <dbReference type="NCBI Taxonomy" id="182803"/>
    <lineage>
        <taxon>Eukaryota</taxon>
        <taxon>Metazoa</taxon>
        <taxon>Ecdysozoa</taxon>
        <taxon>Arthropoda</taxon>
        <taxon>Chelicerata</taxon>
        <taxon>Arachnida</taxon>
        <taxon>Araneae</taxon>
        <taxon>Araneomorphae</taxon>
        <taxon>Entelegynae</taxon>
        <taxon>Araneoidea</taxon>
        <taxon>Araneidae</taxon>
        <taxon>Araneus</taxon>
    </lineage>
</organism>
<feature type="compositionally biased region" description="Basic and acidic residues" evidence="1">
    <location>
        <begin position="122"/>
        <end position="134"/>
    </location>
</feature>
<sequence>MEFNALCTKERTDSNLALDRVSKWILRLLRSELPENDGGLTTTGQHANQTQIQPGRGQTSQSNRTHPSLDADGNTPEGEPRRQTYYTHSISYDGGNSAEGEPRRQSQRTHSTSFEGGNSAEGKPRNSAEGEPRRHSQRTHSTSSEGGNSAGGQPRNSQRTVSTSFEGNNRI</sequence>
<feature type="region of interest" description="Disordered" evidence="1">
    <location>
        <begin position="35"/>
        <end position="171"/>
    </location>
</feature>
<reference evidence="2 3" key="1">
    <citation type="journal article" date="2019" name="Sci. Rep.">
        <title>Orb-weaving spider Araneus ventricosus genome elucidates the spidroin gene catalogue.</title>
        <authorList>
            <person name="Kono N."/>
            <person name="Nakamura H."/>
            <person name="Ohtoshi R."/>
            <person name="Moran D.A.P."/>
            <person name="Shinohara A."/>
            <person name="Yoshida Y."/>
            <person name="Fujiwara M."/>
            <person name="Mori M."/>
            <person name="Tomita M."/>
            <person name="Arakawa K."/>
        </authorList>
    </citation>
    <scope>NUCLEOTIDE SEQUENCE [LARGE SCALE GENOMIC DNA]</scope>
</reference>
<gene>
    <name evidence="2" type="ORF">AVEN_152643_1</name>
</gene>
<feature type="compositionally biased region" description="Polar residues" evidence="1">
    <location>
        <begin position="39"/>
        <end position="66"/>
    </location>
</feature>
<accession>A0A4Y2NFD5</accession>
<dbReference type="EMBL" id="BGPR01009023">
    <property type="protein sequence ID" value="GBN37474.1"/>
    <property type="molecule type" value="Genomic_DNA"/>
</dbReference>
<dbReference type="AlphaFoldDB" id="A0A4Y2NFD5"/>
<feature type="compositionally biased region" description="Polar residues" evidence="1">
    <location>
        <begin position="154"/>
        <end position="171"/>
    </location>
</feature>
<evidence type="ECO:0000313" key="2">
    <source>
        <dbReference type="EMBL" id="GBN37474.1"/>
    </source>
</evidence>
<evidence type="ECO:0000256" key="1">
    <source>
        <dbReference type="SAM" id="MobiDB-lite"/>
    </source>
</evidence>
<name>A0A4Y2NFD5_ARAVE</name>
<dbReference type="Proteomes" id="UP000499080">
    <property type="component" value="Unassembled WGS sequence"/>
</dbReference>